<comment type="caution">
    <text evidence="2">The sequence shown here is derived from an EMBL/GenBank/DDBJ whole genome shotgun (WGS) entry which is preliminary data.</text>
</comment>
<organism evidence="2 3">
    <name type="scientific">Priestia endophytica DSM 13796</name>
    <dbReference type="NCBI Taxonomy" id="1121089"/>
    <lineage>
        <taxon>Bacteria</taxon>
        <taxon>Bacillati</taxon>
        <taxon>Bacillota</taxon>
        <taxon>Bacilli</taxon>
        <taxon>Bacillales</taxon>
        <taxon>Bacillaceae</taxon>
        <taxon>Priestia</taxon>
    </lineage>
</organism>
<accession>A0A1I6BJX1</accession>
<dbReference type="PANTHER" id="PTHR37291:SF1">
    <property type="entry name" value="TYPE IV METHYL-DIRECTED RESTRICTION ENZYME ECOKMCRB SUBUNIT"/>
    <property type="match status" value="1"/>
</dbReference>
<dbReference type="InterPro" id="IPR052934">
    <property type="entry name" value="Methyl-DNA_Rec/Restrict_Enz"/>
</dbReference>
<protein>
    <submittedName>
        <fullName evidence="2">AAA domain (Dynein-related subfamily)</fullName>
    </submittedName>
</protein>
<dbReference type="SUPFAM" id="SSF52540">
    <property type="entry name" value="P-loop containing nucleoside triphosphate hydrolases"/>
    <property type="match status" value="1"/>
</dbReference>
<reference evidence="2 3" key="1">
    <citation type="submission" date="2016-10" db="EMBL/GenBank/DDBJ databases">
        <authorList>
            <person name="Varghese N."/>
            <person name="Submissions S."/>
        </authorList>
    </citation>
    <scope>NUCLEOTIDE SEQUENCE [LARGE SCALE GENOMIC DNA]</scope>
    <source>
        <strain evidence="2 3">DSM 13796</strain>
    </source>
</reference>
<dbReference type="GeneID" id="93712318"/>
<gene>
    <name evidence="2" type="ORF">SAMN02745910_03733</name>
</gene>
<feature type="domain" description="AAA+ ATPase" evidence="1">
    <location>
        <begin position="389"/>
        <end position="558"/>
    </location>
</feature>
<dbReference type="PANTHER" id="PTHR37291">
    <property type="entry name" value="5-METHYLCYTOSINE-SPECIFIC RESTRICTION ENZYME B"/>
    <property type="match status" value="1"/>
</dbReference>
<dbReference type="Gene3D" id="3.40.50.300">
    <property type="entry name" value="P-loop containing nucleotide triphosphate hydrolases"/>
    <property type="match status" value="1"/>
</dbReference>
<dbReference type="Proteomes" id="UP000182762">
    <property type="component" value="Unassembled WGS sequence"/>
</dbReference>
<dbReference type="EMBL" id="FOXX01000010">
    <property type="protein sequence ID" value="SFQ81204.1"/>
    <property type="molecule type" value="Genomic_DNA"/>
</dbReference>
<dbReference type="InterPro" id="IPR003593">
    <property type="entry name" value="AAA+_ATPase"/>
</dbReference>
<sequence>MKETIGAFPFEEDEFITIALAHYNRFKESAHYDQKYKWYVLKELNEFMERSVITKETVGEIVHYLKKENTSSGYFVYWRSLLEFERFSITHEEQCTDVLRTLYDDEKPFKERLNEATRQSHSCGYSLGAPLLGYLLAAFDYTSYPMYKKEVLETFKNMIGAHEKLGRAADNYSQYVELCKHLLPFVAREVKHATMLDVQDFLYCITKYRELFVPVSIHYLKHLSEKPYEEAEDARVCALLKMVHGAICEIPELSSLCIQKARELTTFKNDSYPSLVIYTKEQEGHVKLFLEIEKDEIRYGIMDEHEKDMDVIHRIEDFSFSRLRQKYETAYERLIRLNRQTVREERASYGKREESERQPVSFEHKVQFPSLYFEDEERLKRQIQSALKNGKHLIFAGPPGTGKSKLASEVCKSYGVQSVFTTASSDWSTFETIGGYHPTREGTLAFHPGLFLQCFKDDRTKKEQNKWLIVDEMNRADLDQAFGALLSVLAGDGVSLGFQAENGKNVTISPQQEGRDAVHEYSVPSSWRLIGTMNTRDKATLFQMSYAFMRRFAFISIHPPSEITEKVLLRYMNKWGIENYPFITELTKLWHVINQYEQIGPALIQDVALFTKDEGDFTSAFQLFLWPQIHLFEQEREFMNEICSLNFIDEETIRREWKDEQ</sequence>
<evidence type="ECO:0000259" key="1">
    <source>
        <dbReference type="SMART" id="SM00382"/>
    </source>
</evidence>
<dbReference type="Pfam" id="PF07728">
    <property type="entry name" value="AAA_5"/>
    <property type="match status" value="1"/>
</dbReference>
<evidence type="ECO:0000313" key="2">
    <source>
        <dbReference type="EMBL" id="SFQ81204.1"/>
    </source>
</evidence>
<proteinExistence type="predicted"/>
<dbReference type="RefSeq" id="WP_061805961.1">
    <property type="nucleotide sequence ID" value="NZ_FOXX01000010.1"/>
</dbReference>
<dbReference type="SMART" id="SM00382">
    <property type="entry name" value="AAA"/>
    <property type="match status" value="1"/>
</dbReference>
<name>A0A1I6BJX1_9BACI</name>
<dbReference type="InterPro" id="IPR027417">
    <property type="entry name" value="P-loop_NTPase"/>
</dbReference>
<dbReference type="InterPro" id="IPR011704">
    <property type="entry name" value="ATPase_dyneun-rel_AAA"/>
</dbReference>
<evidence type="ECO:0000313" key="3">
    <source>
        <dbReference type="Proteomes" id="UP000182762"/>
    </source>
</evidence>
<keyword evidence="3" id="KW-1185">Reference proteome</keyword>